<protein>
    <submittedName>
        <fullName evidence="2">Uncharacterized protein</fullName>
    </submittedName>
</protein>
<organism evidence="2 3">
    <name type="scientific">Angustibacter aerolatus</name>
    <dbReference type="NCBI Taxonomy" id="1162965"/>
    <lineage>
        <taxon>Bacteria</taxon>
        <taxon>Bacillati</taxon>
        <taxon>Actinomycetota</taxon>
        <taxon>Actinomycetes</taxon>
        <taxon>Kineosporiales</taxon>
        <taxon>Kineosporiaceae</taxon>
    </lineage>
</organism>
<gene>
    <name evidence="2" type="ORF">GCM10025868_35520</name>
</gene>
<keyword evidence="3" id="KW-1185">Reference proteome</keyword>
<dbReference type="Proteomes" id="UP001157017">
    <property type="component" value="Unassembled WGS sequence"/>
</dbReference>
<evidence type="ECO:0000313" key="3">
    <source>
        <dbReference type="Proteomes" id="UP001157017"/>
    </source>
</evidence>
<accession>A0ABQ6JJ74</accession>
<comment type="caution">
    <text evidence="2">The sequence shown here is derived from an EMBL/GenBank/DDBJ whole genome shotgun (WGS) entry which is preliminary data.</text>
</comment>
<keyword evidence="1" id="KW-0812">Transmembrane</keyword>
<proteinExistence type="predicted"/>
<reference evidence="3" key="1">
    <citation type="journal article" date="2019" name="Int. J. Syst. Evol. Microbiol.">
        <title>The Global Catalogue of Microorganisms (GCM) 10K type strain sequencing project: providing services to taxonomists for standard genome sequencing and annotation.</title>
        <authorList>
            <consortium name="The Broad Institute Genomics Platform"/>
            <consortium name="The Broad Institute Genome Sequencing Center for Infectious Disease"/>
            <person name="Wu L."/>
            <person name="Ma J."/>
        </authorList>
    </citation>
    <scope>NUCLEOTIDE SEQUENCE [LARGE SCALE GENOMIC DNA]</scope>
    <source>
        <strain evidence="3">NBRC 108730</strain>
    </source>
</reference>
<feature type="transmembrane region" description="Helical" evidence="1">
    <location>
        <begin position="169"/>
        <end position="192"/>
    </location>
</feature>
<sequence>MLAVTQADLRSLATEVSLSLLVGAPDGPERDDPSARVRRLWMDPGPLLGGRDHVMVDAPLDTSLVRVGDGYLAMLEPGGGHVAAVLSEAAAVLRYPDGGRRVVRADGYDVRLEPSLLRQGEDAVRAFDAGTPPGLVVLADPRDEREVPQPEGHGRRDRARWWLRTRRPLLVRVAVLVGLAVVALGGTAVALVTNHSPGPFLALPLVYAFVQRVSGGDGAGSGRRRGRR</sequence>
<keyword evidence="1" id="KW-0472">Membrane</keyword>
<evidence type="ECO:0000313" key="2">
    <source>
        <dbReference type="EMBL" id="GMA88302.1"/>
    </source>
</evidence>
<name>A0ABQ6JJ74_9ACTN</name>
<evidence type="ECO:0000256" key="1">
    <source>
        <dbReference type="SAM" id="Phobius"/>
    </source>
</evidence>
<keyword evidence="1" id="KW-1133">Transmembrane helix</keyword>
<dbReference type="EMBL" id="BSUZ01000001">
    <property type="protein sequence ID" value="GMA88302.1"/>
    <property type="molecule type" value="Genomic_DNA"/>
</dbReference>